<dbReference type="PATRIC" id="fig|1486262.3.peg.3250"/>
<reference evidence="9 10" key="1">
    <citation type="journal article" date="2015" name="Genome Announc.">
        <title>Complete genome sequence of Martelella endophytica YC6887, which has antifungal activity associated with a halophyte.</title>
        <authorList>
            <person name="Khan A."/>
            <person name="Khan H."/>
            <person name="Chung E.J."/>
            <person name="Hossain M.T."/>
            <person name="Chung Y.R."/>
        </authorList>
    </citation>
    <scope>NUCLEOTIDE SEQUENCE [LARGE SCALE GENOMIC DNA]</scope>
    <source>
        <strain evidence="9">YC6887</strain>
    </source>
</reference>
<sequence>MRRGHLTTTETIALPVIGALTLIAAWQWLVPALGVPAYIVPTPLAVMQTLATERNFLFQNALPTLCEAALGFLLGNAMAIVMAVTFAYNPRLRAAYFPIVLLFNTIPVLALAPIIILIFGLGILPKVIIAALLCFFPTLVNTARGLNLATPNELELMHVLSASGWETFWRLRAPRSAPMLFASLRIAATTSVIGAIVGEWIGSNAGLGAVIIQSSFNYQADRLFAAVIVASLSGIAFFALVARVERLFHRLQPERQ</sequence>
<keyword evidence="3" id="KW-1003">Cell membrane</keyword>
<dbReference type="CDD" id="cd06261">
    <property type="entry name" value="TM_PBP2"/>
    <property type="match status" value="1"/>
</dbReference>
<dbReference type="RefSeq" id="WP_045682650.1">
    <property type="nucleotide sequence ID" value="NZ_CP010803.1"/>
</dbReference>
<evidence type="ECO:0000313" key="10">
    <source>
        <dbReference type="Proteomes" id="UP000032611"/>
    </source>
</evidence>
<dbReference type="PANTHER" id="PTHR30151:SF20">
    <property type="entry name" value="ABC TRANSPORTER PERMEASE PROTEIN HI_0355-RELATED"/>
    <property type="match status" value="1"/>
</dbReference>
<feature type="transmembrane region" description="Helical" evidence="7">
    <location>
        <begin position="127"/>
        <end position="147"/>
    </location>
</feature>
<feature type="transmembrane region" description="Helical" evidence="7">
    <location>
        <begin position="12"/>
        <end position="29"/>
    </location>
</feature>
<evidence type="ECO:0000256" key="2">
    <source>
        <dbReference type="ARBA" id="ARBA00022448"/>
    </source>
</evidence>
<dbReference type="Gene3D" id="1.10.3720.10">
    <property type="entry name" value="MetI-like"/>
    <property type="match status" value="1"/>
</dbReference>
<evidence type="ECO:0000256" key="5">
    <source>
        <dbReference type="ARBA" id="ARBA00022989"/>
    </source>
</evidence>
<dbReference type="Proteomes" id="UP000032611">
    <property type="component" value="Chromosome"/>
</dbReference>
<dbReference type="AlphaFoldDB" id="A0A0D5LS42"/>
<dbReference type="InterPro" id="IPR035906">
    <property type="entry name" value="MetI-like_sf"/>
</dbReference>
<evidence type="ECO:0000256" key="1">
    <source>
        <dbReference type="ARBA" id="ARBA00004651"/>
    </source>
</evidence>
<comment type="similarity">
    <text evidence="7">Belongs to the binding-protein-dependent transport system permease family.</text>
</comment>
<feature type="transmembrane region" description="Helical" evidence="7">
    <location>
        <begin position="180"/>
        <end position="203"/>
    </location>
</feature>
<gene>
    <name evidence="9" type="ORF">TM49_15730</name>
</gene>
<feature type="transmembrane region" description="Helical" evidence="7">
    <location>
        <begin position="95"/>
        <end position="121"/>
    </location>
</feature>
<organism evidence="9 10">
    <name type="scientific">Martelella endophytica</name>
    <dbReference type="NCBI Taxonomy" id="1486262"/>
    <lineage>
        <taxon>Bacteria</taxon>
        <taxon>Pseudomonadati</taxon>
        <taxon>Pseudomonadota</taxon>
        <taxon>Alphaproteobacteria</taxon>
        <taxon>Hyphomicrobiales</taxon>
        <taxon>Aurantimonadaceae</taxon>
        <taxon>Martelella</taxon>
    </lineage>
</organism>
<protein>
    <submittedName>
        <fullName evidence="9">ABC transporter permease</fullName>
    </submittedName>
</protein>
<proteinExistence type="inferred from homology"/>
<keyword evidence="5 7" id="KW-1133">Transmembrane helix</keyword>
<dbReference type="PANTHER" id="PTHR30151">
    <property type="entry name" value="ALKANE SULFONATE ABC TRANSPORTER-RELATED, MEMBRANE SUBUNIT"/>
    <property type="match status" value="1"/>
</dbReference>
<evidence type="ECO:0000256" key="4">
    <source>
        <dbReference type="ARBA" id="ARBA00022692"/>
    </source>
</evidence>
<evidence type="ECO:0000313" key="9">
    <source>
        <dbReference type="EMBL" id="AJY46790.1"/>
    </source>
</evidence>
<feature type="domain" description="ABC transmembrane type-1" evidence="8">
    <location>
        <begin position="57"/>
        <end position="241"/>
    </location>
</feature>
<dbReference type="KEGG" id="mey:TM49_15730"/>
<dbReference type="STRING" id="1486262.TM49_15730"/>
<evidence type="ECO:0000256" key="6">
    <source>
        <dbReference type="ARBA" id="ARBA00023136"/>
    </source>
</evidence>
<dbReference type="GO" id="GO:0055085">
    <property type="term" value="P:transmembrane transport"/>
    <property type="evidence" value="ECO:0007669"/>
    <property type="project" value="InterPro"/>
</dbReference>
<keyword evidence="10" id="KW-1185">Reference proteome</keyword>
<dbReference type="EMBL" id="CP010803">
    <property type="protein sequence ID" value="AJY46790.1"/>
    <property type="molecule type" value="Genomic_DNA"/>
</dbReference>
<dbReference type="Pfam" id="PF00528">
    <property type="entry name" value="BPD_transp_1"/>
    <property type="match status" value="1"/>
</dbReference>
<dbReference type="HOGENOM" id="CLU_046113_2_1_5"/>
<dbReference type="PROSITE" id="PS50928">
    <property type="entry name" value="ABC_TM1"/>
    <property type="match status" value="1"/>
</dbReference>
<feature type="transmembrane region" description="Helical" evidence="7">
    <location>
        <begin position="223"/>
        <end position="242"/>
    </location>
</feature>
<dbReference type="InterPro" id="IPR000515">
    <property type="entry name" value="MetI-like"/>
</dbReference>
<comment type="subcellular location">
    <subcellularLocation>
        <location evidence="1 7">Cell membrane</location>
        <topology evidence="1 7">Multi-pass membrane protein</topology>
    </subcellularLocation>
</comment>
<name>A0A0D5LS42_MAREN</name>
<keyword evidence="4 7" id="KW-0812">Transmembrane</keyword>
<dbReference type="GO" id="GO:0005886">
    <property type="term" value="C:plasma membrane"/>
    <property type="evidence" value="ECO:0007669"/>
    <property type="project" value="UniProtKB-SubCell"/>
</dbReference>
<dbReference type="SUPFAM" id="SSF161098">
    <property type="entry name" value="MetI-like"/>
    <property type="match status" value="1"/>
</dbReference>
<evidence type="ECO:0000259" key="8">
    <source>
        <dbReference type="PROSITE" id="PS50928"/>
    </source>
</evidence>
<feature type="transmembrane region" description="Helical" evidence="7">
    <location>
        <begin position="68"/>
        <end position="88"/>
    </location>
</feature>
<accession>A0A0D5LS42</accession>
<evidence type="ECO:0000256" key="7">
    <source>
        <dbReference type="RuleBase" id="RU363032"/>
    </source>
</evidence>
<evidence type="ECO:0000256" key="3">
    <source>
        <dbReference type="ARBA" id="ARBA00022475"/>
    </source>
</evidence>
<keyword evidence="2 7" id="KW-0813">Transport</keyword>
<keyword evidence="6 7" id="KW-0472">Membrane</keyword>
<dbReference type="OrthoDB" id="9786495at2"/>